<comment type="caution">
    <text evidence="1">The sequence shown here is derived from an EMBL/GenBank/DDBJ whole genome shotgun (WGS) entry which is preliminary data.</text>
</comment>
<accession>A0A8H6ICJ2</accession>
<dbReference type="AlphaFoldDB" id="A0A8H6ICJ2"/>
<keyword evidence="2" id="KW-1185">Reference proteome</keyword>
<dbReference type="OrthoDB" id="3038759at2759"/>
<gene>
    <name evidence="1" type="ORF">DFP72DRAFT_520944</name>
</gene>
<reference evidence="1 2" key="1">
    <citation type="submission" date="2020-07" db="EMBL/GenBank/DDBJ databases">
        <title>Comparative genomics of pyrophilous fungi reveals a link between fire events and developmental genes.</title>
        <authorList>
            <consortium name="DOE Joint Genome Institute"/>
            <person name="Steindorff A.S."/>
            <person name="Carver A."/>
            <person name="Calhoun S."/>
            <person name="Stillman K."/>
            <person name="Liu H."/>
            <person name="Lipzen A."/>
            <person name="Pangilinan J."/>
            <person name="Labutti K."/>
            <person name="Bruns T.D."/>
            <person name="Grigoriev I.V."/>
        </authorList>
    </citation>
    <scope>NUCLEOTIDE SEQUENCE [LARGE SCALE GENOMIC DNA]</scope>
    <source>
        <strain evidence="1 2">CBS 144469</strain>
    </source>
</reference>
<dbReference type="Proteomes" id="UP000521943">
    <property type="component" value="Unassembled WGS sequence"/>
</dbReference>
<proteinExistence type="predicted"/>
<organism evidence="1 2">
    <name type="scientific">Ephemerocybe angulata</name>
    <dbReference type="NCBI Taxonomy" id="980116"/>
    <lineage>
        <taxon>Eukaryota</taxon>
        <taxon>Fungi</taxon>
        <taxon>Dikarya</taxon>
        <taxon>Basidiomycota</taxon>
        <taxon>Agaricomycotina</taxon>
        <taxon>Agaricomycetes</taxon>
        <taxon>Agaricomycetidae</taxon>
        <taxon>Agaricales</taxon>
        <taxon>Agaricineae</taxon>
        <taxon>Psathyrellaceae</taxon>
        <taxon>Ephemerocybe</taxon>
    </lineage>
</organism>
<name>A0A8H6ICJ2_9AGAR</name>
<dbReference type="EMBL" id="JACGCI010000006">
    <property type="protein sequence ID" value="KAF6763030.1"/>
    <property type="molecule type" value="Genomic_DNA"/>
</dbReference>
<evidence type="ECO:0000313" key="2">
    <source>
        <dbReference type="Proteomes" id="UP000521943"/>
    </source>
</evidence>
<evidence type="ECO:0000313" key="1">
    <source>
        <dbReference type="EMBL" id="KAF6763030.1"/>
    </source>
</evidence>
<protein>
    <submittedName>
        <fullName evidence="1">Uncharacterized protein</fullName>
    </submittedName>
</protein>
<sequence>MFGQISPLPHFCCVGCVAFGEPSPPPRLACGHRFRSIVIGGKRPHHSLLPAVVRARQHTALYALRYLLLRRTSQTLIHTTTTRSCNCFSQCADRWQRLRLCTTDDFLLQAILDNPMPLLHTLEFSSNSAIGNLNIHPTFAPNLRTVTLLTAPLSLTPLSLPWNQLTQLSSRYWTDVHAHMEVMRRCPEPRKHPRPHPTCTLHSHPCSASAADAPFEDARSGSAERQCNGADTREAFLALLFPNSISVVPEESPEYGVSGWPKALVDSLVERSSCQALKVYLDGIDVSVTGDNFLPVK</sequence>